<dbReference type="Gene3D" id="1.20.1740.10">
    <property type="entry name" value="Amino acid/polyamine transporter I"/>
    <property type="match status" value="1"/>
</dbReference>
<evidence type="ECO:0000256" key="5">
    <source>
        <dbReference type="ARBA" id="ARBA00022692"/>
    </source>
</evidence>
<evidence type="ECO:0000256" key="2">
    <source>
        <dbReference type="ARBA" id="ARBA00009261"/>
    </source>
</evidence>
<proteinExistence type="inferred from homology"/>
<keyword evidence="4 9" id="KW-1003">Cell membrane</keyword>
<dbReference type="RefSeq" id="WP_089024413.1">
    <property type="nucleotide sequence ID" value="NZ_NIQC01000035.1"/>
</dbReference>
<feature type="transmembrane region" description="Helical" evidence="9">
    <location>
        <begin position="395"/>
        <end position="413"/>
    </location>
</feature>
<dbReference type="GO" id="GO:0005886">
    <property type="term" value="C:plasma membrane"/>
    <property type="evidence" value="ECO:0007669"/>
    <property type="project" value="UniProtKB-SubCell"/>
</dbReference>
<evidence type="ECO:0000256" key="4">
    <source>
        <dbReference type="ARBA" id="ARBA00022475"/>
    </source>
</evidence>
<keyword evidence="3 9" id="KW-0813">Transport</keyword>
<comment type="similarity">
    <text evidence="2 9">Belongs to the alanine or glycine:cation symporter (AGCS) (TC 2.A.25) family.</text>
</comment>
<feature type="transmembrane region" description="Helical" evidence="9">
    <location>
        <begin position="20"/>
        <end position="43"/>
    </location>
</feature>
<feature type="transmembrane region" description="Helical" evidence="9">
    <location>
        <begin position="252"/>
        <end position="272"/>
    </location>
</feature>
<evidence type="ECO:0000256" key="3">
    <source>
        <dbReference type="ARBA" id="ARBA00022448"/>
    </source>
</evidence>
<feature type="transmembrane region" description="Helical" evidence="9">
    <location>
        <begin position="360"/>
        <end position="380"/>
    </location>
</feature>
<dbReference type="InterPro" id="IPR001463">
    <property type="entry name" value="Na/Ala_symport"/>
</dbReference>
<dbReference type="PROSITE" id="PS00873">
    <property type="entry name" value="NA_ALANINE_SYMP"/>
    <property type="match status" value="1"/>
</dbReference>
<feature type="transmembrane region" description="Helical" evidence="9">
    <location>
        <begin position="221"/>
        <end position="240"/>
    </location>
</feature>
<dbReference type="NCBIfam" id="TIGR00835">
    <property type="entry name" value="agcS"/>
    <property type="match status" value="1"/>
</dbReference>
<dbReference type="PRINTS" id="PR00175">
    <property type="entry name" value="NAALASMPORT"/>
</dbReference>
<evidence type="ECO:0000256" key="6">
    <source>
        <dbReference type="ARBA" id="ARBA00022847"/>
    </source>
</evidence>
<feature type="transmembrane region" description="Helical" evidence="9">
    <location>
        <begin position="149"/>
        <end position="170"/>
    </location>
</feature>
<dbReference type="Proteomes" id="UP000214588">
    <property type="component" value="Unassembled WGS sequence"/>
</dbReference>
<evidence type="ECO:0000313" key="10">
    <source>
        <dbReference type="EMBL" id="OWZ82886.1"/>
    </source>
</evidence>
<feature type="transmembrane region" description="Helical" evidence="9">
    <location>
        <begin position="72"/>
        <end position="95"/>
    </location>
</feature>
<gene>
    <name evidence="10" type="ORF">CDO51_11670</name>
</gene>
<dbReference type="AlphaFoldDB" id="A0A226BV63"/>
<sequence>MSIFTELDILRINTIVNELVWGIPFLLLFIGTGLFLTICLRFFQFTHFITAWKETLFNELLKKGDKKSGGSITGFQAISSAMAATLGIGNIAGVATALHLGGPGAIFWMWVTAVVGMATKFSEAILSVKFREKKKNEVFGGVMYYIQNGLGGNWIWLAVLYALFAGVAALGTGNMVQSNTVAHALLEDFGIPKIVTGIVSAFLIGLVILGGIKRIAQVASILVPLMTLAYVIGALFILYLNYPEIPGAFRDIIYYAFNPYSAASGAAGFGVMHTIKVGIARGIFLNEAGLGAGSIVHAQAKNTPTKQGMWGIWEVFIDTMVVGTITALVILVSGALETGKTGAVLTSEAFDKGLPGSGGYFITIAIIIFACTTMITWSFYGEKSWEYLFGKRIKLLYRLIFIVLIVLGAVGKLEEVWTFADTMNGLMALPNLIALNFLSKVIVRQKNKYLKGKEVF</sequence>
<evidence type="ECO:0000256" key="8">
    <source>
        <dbReference type="ARBA" id="ARBA00023136"/>
    </source>
</evidence>
<dbReference type="EMBL" id="NIQC01000035">
    <property type="protein sequence ID" value="OWZ82886.1"/>
    <property type="molecule type" value="Genomic_DNA"/>
</dbReference>
<feature type="transmembrane region" description="Helical" evidence="9">
    <location>
        <begin position="107"/>
        <end position="128"/>
    </location>
</feature>
<reference evidence="10 11" key="1">
    <citation type="submission" date="2017-06" db="EMBL/GenBank/DDBJ databases">
        <title>Draft Genome Sequence of Natranaerobius trueperi halophilic, alkalithermophilic bacteria from soda lakes.</title>
        <authorList>
            <person name="Zhao B."/>
        </authorList>
    </citation>
    <scope>NUCLEOTIDE SEQUENCE [LARGE SCALE GENOMIC DNA]</scope>
    <source>
        <strain evidence="10 11">DSM 18760</strain>
    </source>
</reference>
<dbReference type="FunFam" id="1.20.1740.10:FF:000004">
    <property type="entry name" value="Sodium:alanine symporter family protein"/>
    <property type="match status" value="1"/>
</dbReference>
<keyword evidence="7 9" id="KW-1133">Transmembrane helix</keyword>
<comment type="subcellular location">
    <subcellularLocation>
        <location evidence="1 9">Cell membrane</location>
        <topology evidence="1 9">Multi-pass membrane protein</topology>
    </subcellularLocation>
</comment>
<dbReference type="Pfam" id="PF01235">
    <property type="entry name" value="Na_Ala_symp"/>
    <property type="match status" value="1"/>
</dbReference>
<dbReference type="OrthoDB" id="9804874at2"/>
<evidence type="ECO:0000313" key="11">
    <source>
        <dbReference type="Proteomes" id="UP000214588"/>
    </source>
</evidence>
<keyword evidence="11" id="KW-1185">Reference proteome</keyword>
<keyword evidence="6 9" id="KW-0769">Symport</keyword>
<feature type="transmembrane region" description="Helical" evidence="9">
    <location>
        <begin position="425"/>
        <end position="443"/>
    </location>
</feature>
<keyword evidence="8 9" id="KW-0472">Membrane</keyword>
<dbReference type="PANTHER" id="PTHR30330:SF3">
    <property type="entry name" value="TRANSCRIPTIONAL REGULATOR, LRP FAMILY"/>
    <property type="match status" value="1"/>
</dbReference>
<accession>A0A226BV63</accession>
<evidence type="ECO:0000256" key="9">
    <source>
        <dbReference type="RuleBase" id="RU363064"/>
    </source>
</evidence>
<feature type="transmembrane region" description="Helical" evidence="9">
    <location>
        <begin position="190"/>
        <end position="209"/>
    </location>
</feature>
<evidence type="ECO:0000256" key="7">
    <source>
        <dbReference type="ARBA" id="ARBA00022989"/>
    </source>
</evidence>
<organism evidence="10 11">
    <name type="scientific">Natranaerobius trueperi</name>
    <dbReference type="NCBI Taxonomy" id="759412"/>
    <lineage>
        <taxon>Bacteria</taxon>
        <taxon>Bacillati</taxon>
        <taxon>Bacillota</taxon>
        <taxon>Clostridia</taxon>
        <taxon>Natranaerobiales</taxon>
        <taxon>Natranaerobiaceae</taxon>
        <taxon>Natranaerobius</taxon>
    </lineage>
</organism>
<dbReference type="GO" id="GO:0005283">
    <property type="term" value="F:amino acid:sodium symporter activity"/>
    <property type="evidence" value="ECO:0007669"/>
    <property type="project" value="InterPro"/>
</dbReference>
<feature type="transmembrane region" description="Helical" evidence="9">
    <location>
        <begin position="315"/>
        <end position="336"/>
    </location>
</feature>
<name>A0A226BV63_9FIRM</name>
<keyword evidence="5 9" id="KW-0812">Transmembrane</keyword>
<protein>
    <submittedName>
        <fullName evidence="10">Sodium:alanine symporter family protein</fullName>
    </submittedName>
</protein>
<comment type="caution">
    <text evidence="10">The sequence shown here is derived from an EMBL/GenBank/DDBJ whole genome shotgun (WGS) entry which is preliminary data.</text>
</comment>
<evidence type="ECO:0000256" key="1">
    <source>
        <dbReference type="ARBA" id="ARBA00004651"/>
    </source>
</evidence>
<dbReference type="PANTHER" id="PTHR30330">
    <property type="entry name" value="AGSS FAMILY TRANSPORTER, SODIUM-ALANINE"/>
    <property type="match status" value="1"/>
</dbReference>